<dbReference type="InterPro" id="IPR054425">
    <property type="entry name" value="Cdc6_ORC1-like_ATPase_lid"/>
</dbReference>
<evidence type="ECO:0000256" key="1">
    <source>
        <dbReference type="ARBA" id="ARBA00022705"/>
    </source>
</evidence>
<dbReference type="GO" id="GO:0005524">
    <property type="term" value="F:ATP binding"/>
    <property type="evidence" value="ECO:0007669"/>
    <property type="project" value="InterPro"/>
</dbReference>
<dbReference type="Gene3D" id="3.40.50.300">
    <property type="entry name" value="P-loop containing nucleotide triphosphate hydrolases"/>
    <property type="match status" value="1"/>
</dbReference>
<dbReference type="InterPro" id="IPR027417">
    <property type="entry name" value="P-loop_NTPase"/>
</dbReference>
<dbReference type="InterPro" id="IPR003959">
    <property type="entry name" value="ATPase_AAA_core"/>
</dbReference>
<gene>
    <name evidence="4" type="ORF">GLOTRDRAFT_120608</name>
</gene>
<dbReference type="KEGG" id="gtr:GLOTRDRAFT_120608"/>
<feature type="domain" description="AAA+ ATPase" evidence="3">
    <location>
        <begin position="169"/>
        <end position="316"/>
    </location>
</feature>
<protein>
    <submittedName>
        <fullName evidence="4">p-loop containing nucleoside triphosphate hydrolase protein</fullName>
    </submittedName>
</protein>
<reference evidence="4 5" key="1">
    <citation type="journal article" date="2012" name="Science">
        <title>The Paleozoic origin of enzymatic lignin decomposition reconstructed from 31 fungal genomes.</title>
        <authorList>
            <person name="Floudas D."/>
            <person name="Binder M."/>
            <person name="Riley R."/>
            <person name="Barry K."/>
            <person name="Blanchette R.A."/>
            <person name="Henrissat B."/>
            <person name="Martinez A.T."/>
            <person name="Otillar R."/>
            <person name="Spatafora J.W."/>
            <person name="Yadav J.S."/>
            <person name="Aerts A."/>
            <person name="Benoit I."/>
            <person name="Boyd A."/>
            <person name="Carlson A."/>
            <person name="Copeland A."/>
            <person name="Coutinho P.M."/>
            <person name="de Vries R.P."/>
            <person name="Ferreira P."/>
            <person name="Findley K."/>
            <person name="Foster B."/>
            <person name="Gaskell J."/>
            <person name="Glotzer D."/>
            <person name="Gorecki P."/>
            <person name="Heitman J."/>
            <person name="Hesse C."/>
            <person name="Hori C."/>
            <person name="Igarashi K."/>
            <person name="Jurgens J.A."/>
            <person name="Kallen N."/>
            <person name="Kersten P."/>
            <person name="Kohler A."/>
            <person name="Kuees U."/>
            <person name="Kumar T.K.A."/>
            <person name="Kuo A."/>
            <person name="LaButti K."/>
            <person name="Larrondo L.F."/>
            <person name="Lindquist E."/>
            <person name="Ling A."/>
            <person name="Lombard V."/>
            <person name="Lucas S."/>
            <person name="Lundell T."/>
            <person name="Martin R."/>
            <person name="McLaughlin D.J."/>
            <person name="Morgenstern I."/>
            <person name="Morin E."/>
            <person name="Murat C."/>
            <person name="Nagy L.G."/>
            <person name="Nolan M."/>
            <person name="Ohm R.A."/>
            <person name="Patyshakuliyeva A."/>
            <person name="Rokas A."/>
            <person name="Ruiz-Duenas F.J."/>
            <person name="Sabat G."/>
            <person name="Salamov A."/>
            <person name="Samejima M."/>
            <person name="Schmutz J."/>
            <person name="Slot J.C."/>
            <person name="St John F."/>
            <person name="Stenlid J."/>
            <person name="Sun H."/>
            <person name="Sun S."/>
            <person name="Syed K."/>
            <person name="Tsang A."/>
            <person name="Wiebenga A."/>
            <person name="Young D."/>
            <person name="Pisabarro A."/>
            <person name="Eastwood D.C."/>
            <person name="Martin F."/>
            <person name="Cullen D."/>
            <person name="Grigoriev I.V."/>
            <person name="Hibbett D.S."/>
        </authorList>
    </citation>
    <scope>NUCLEOTIDE SEQUENCE [LARGE SCALE GENOMIC DNA]</scope>
    <source>
        <strain evidence="4 5">ATCC 11539</strain>
    </source>
</reference>
<dbReference type="GO" id="GO:0003688">
    <property type="term" value="F:DNA replication origin binding"/>
    <property type="evidence" value="ECO:0007669"/>
    <property type="project" value="TreeGrafter"/>
</dbReference>
<dbReference type="PANTHER" id="PTHR10763:SF26">
    <property type="entry name" value="CELL DIVISION CONTROL PROTEIN 6 HOMOLOG"/>
    <property type="match status" value="1"/>
</dbReference>
<dbReference type="HOGENOM" id="CLU_025750_0_0_1"/>
<organism evidence="4 5">
    <name type="scientific">Gloeophyllum trabeum (strain ATCC 11539 / FP-39264 / Madison 617)</name>
    <name type="common">Brown rot fungus</name>
    <dbReference type="NCBI Taxonomy" id="670483"/>
    <lineage>
        <taxon>Eukaryota</taxon>
        <taxon>Fungi</taxon>
        <taxon>Dikarya</taxon>
        <taxon>Basidiomycota</taxon>
        <taxon>Agaricomycotina</taxon>
        <taxon>Agaricomycetes</taxon>
        <taxon>Gloeophyllales</taxon>
        <taxon>Gloeophyllaceae</taxon>
        <taxon>Gloeophyllum</taxon>
    </lineage>
</organism>
<dbReference type="InterPro" id="IPR003593">
    <property type="entry name" value="AAA+_ATPase"/>
</dbReference>
<evidence type="ECO:0000256" key="2">
    <source>
        <dbReference type="SAM" id="MobiDB-lite"/>
    </source>
</evidence>
<dbReference type="GO" id="GO:0016887">
    <property type="term" value="F:ATP hydrolysis activity"/>
    <property type="evidence" value="ECO:0007669"/>
    <property type="project" value="InterPro"/>
</dbReference>
<sequence>MQTAMESRATVLGKRTCRSDSINLPDDSLFPSLPTPESTPNFKRMKTTATILGDDSNKENIPPFRFDAINIPQTPRPLRRTRTDATIPSSPIAPLRRSTSSSEVDGASSLQTPPPTPQQNLPIYLRARALLRTTCDGASTIAGRGEEREVITKFISSFLNPSEEAESSMAATLYISGTPGTGKTALVNAIVKDIDAGCKVVYVNCMACEGLPALFAKMCEEFGGPAMVVRASRTAKGKVKDTKDSLTSLLSKATDKCIFVLDELDHVAPAQALSSLFDLTHAHSSTLRVIGIANTHTLTAASSLAGTGSKSVTTLHFSPYSASQMLQIVQTRLAPLIDDPACSEKMKKFLPAPALTLLSKKIAAQTGDVRALFEVLRGAIDQATMSLLKNKDVSADSKVEAAVPAVTPSHVLAALKTYTPSTSKRSTTTAATSLNNEIITKVRDLGMQARLVLLAILLASKRLEANLSISNSALPSPSKPSIKRSTSSPSSPSGTATDIDPTALHGYYVAVLKRSTNDVFSPVSRSEFSDLLGLLETVGLVSLSSSASGPTTPTKTGRRSVGRSASFSAATTKSSKGQGVRLAATVRADEVLRGLGISNGDVGAIDPRQEEVNAIWSREQTKINRERKHAASPTKAADVFDDANED</sequence>
<accession>S7QBU7</accession>
<feature type="region of interest" description="Disordered" evidence="2">
    <location>
        <begin position="545"/>
        <end position="572"/>
    </location>
</feature>
<dbReference type="RefSeq" id="XP_007864532.1">
    <property type="nucleotide sequence ID" value="XM_007866341.1"/>
</dbReference>
<dbReference type="PANTHER" id="PTHR10763">
    <property type="entry name" value="CELL DIVISION CONTROL PROTEIN 6-RELATED"/>
    <property type="match status" value="1"/>
</dbReference>
<dbReference type="STRING" id="670483.S7QBU7"/>
<keyword evidence="4" id="KW-0378">Hydrolase</keyword>
<evidence type="ECO:0000313" key="5">
    <source>
        <dbReference type="Proteomes" id="UP000030669"/>
    </source>
</evidence>
<dbReference type="OMA" id="LFEWSLH"/>
<dbReference type="GO" id="GO:0005634">
    <property type="term" value="C:nucleus"/>
    <property type="evidence" value="ECO:0007669"/>
    <property type="project" value="TreeGrafter"/>
</dbReference>
<dbReference type="SUPFAM" id="SSF52540">
    <property type="entry name" value="P-loop containing nucleoside triphosphate hydrolases"/>
    <property type="match status" value="1"/>
</dbReference>
<dbReference type="GeneID" id="19300659"/>
<dbReference type="GO" id="GO:0033314">
    <property type="term" value="P:mitotic DNA replication checkpoint signaling"/>
    <property type="evidence" value="ECO:0007669"/>
    <property type="project" value="TreeGrafter"/>
</dbReference>
<dbReference type="CDD" id="cd00009">
    <property type="entry name" value="AAA"/>
    <property type="match status" value="1"/>
</dbReference>
<proteinExistence type="predicted"/>
<keyword evidence="5" id="KW-1185">Reference proteome</keyword>
<keyword evidence="1" id="KW-0235">DNA replication</keyword>
<dbReference type="Gene3D" id="1.10.8.60">
    <property type="match status" value="1"/>
</dbReference>
<name>S7QBU7_GLOTA</name>
<feature type="region of interest" description="Disordered" evidence="2">
    <location>
        <begin position="473"/>
        <end position="499"/>
    </location>
</feature>
<dbReference type="OrthoDB" id="1926878at2759"/>
<feature type="compositionally biased region" description="Low complexity" evidence="2">
    <location>
        <begin position="475"/>
        <end position="493"/>
    </location>
</feature>
<evidence type="ECO:0000259" key="3">
    <source>
        <dbReference type="SMART" id="SM00382"/>
    </source>
</evidence>
<dbReference type="eggNOG" id="KOG2227">
    <property type="taxonomic scope" value="Eukaryota"/>
</dbReference>
<dbReference type="GO" id="GO:0006270">
    <property type="term" value="P:DNA replication initiation"/>
    <property type="evidence" value="ECO:0007669"/>
    <property type="project" value="TreeGrafter"/>
</dbReference>
<dbReference type="Pfam" id="PF00004">
    <property type="entry name" value="AAA"/>
    <property type="match status" value="1"/>
</dbReference>
<feature type="region of interest" description="Disordered" evidence="2">
    <location>
        <begin position="68"/>
        <end position="120"/>
    </location>
</feature>
<dbReference type="AlphaFoldDB" id="S7QBU7"/>
<feature type="region of interest" description="Disordered" evidence="2">
    <location>
        <begin position="623"/>
        <end position="646"/>
    </location>
</feature>
<feature type="compositionally biased region" description="Low complexity" evidence="2">
    <location>
        <begin position="545"/>
        <end position="555"/>
    </location>
</feature>
<dbReference type="Pfam" id="PF22606">
    <property type="entry name" value="Cdc6-ORC-like_ATPase_lid"/>
    <property type="match status" value="1"/>
</dbReference>
<dbReference type="SMART" id="SM00382">
    <property type="entry name" value="AAA"/>
    <property type="match status" value="1"/>
</dbReference>
<dbReference type="EMBL" id="KB469299">
    <property type="protein sequence ID" value="EPQ57431.1"/>
    <property type="molecule type" value="Genomic_DNA"/>
</dbReference>
<evidence type="ECO:0000313" key="4">
    <source>
        <dbReference type="EMBL" id="EPQ57431.1"/>
    </source>
</evidence>
<dbReference type="InterPro" id="IPR050311">
    <property type="entry name" value="ORC1/CDC6"/>
</dbReference>
<dbReference type="Proteomes" id="UP000030669">
    <property type="component" value="Unassembled WGS sequence"/>
</dbReference>